<sequence>MSRAATPLPASRDSPVDRTTAHATTTAIPPQVQGATSTSSEADAAPPKLARLLTAAKGLVGYLERAVTRGDGEDALKPESVCSITKDLLAALDDILSSTKEGDVSSGTATADISVETQSTEESSKDSIQIIMTIEDTTNLEFLGFRASAVAQVSTIPADASVLPSVIGNLWPIATLENLSKLHDAMEKKRLSYLILADSATTFTDDLQRATFLYPFHFYNGSKFTANTMFSRLWKWGRTHIFVRTIYAIYFVGVYEVSEIPMNMKTAHLPSEMPLSQINLINQSLVGRRFAAPAQRILETQYPESHGRILVKAFGLTLRDWPLETYQWLEGEFWWDKQCDVNVHRFGKVAARWAKRHSDAKREAEELEAQKCRNKRRVE</sequence>
<proteinExistence type="predicted"/>
<evidence type="ECO:0000313" key="2">
    <source>
        <dbReference type="EMBL" id="GAT54644.1"/>
    </source>
</evidence>
<feature type="region of interest" description="Disordered" evidence="1">
    <location>
        <begin position="100"/>
        <end position="119"/>
    </location>
</feature>
<reference evidence="2" key="1">
    <citation type="submission" date="2014-09" db="EMBL/GenBank/DDBJ databases">
        <title>Genome sequence of the luminous mushroom Mycena chlorophos for searching fungal bioluminescence genes.</title>
        <authorList>
            <person name="Tanaka Y."/>
            <person name="Kasuga D."/>
            <person name="Oba Y."/>
            <person name="Hase S."/>
            <person name="Sato K."/>
            <person name="Oba Y."/>
            <person name="Sakakibara Y."/>
        </authorList>
    </citation>
    <scope>NUCLEOTIDE SEQUENCE</scope>
</reference>
<keyword evidence="3" id="KW-1185">Reference proteome</keyword>
<evidence type="ECO:0000256" key="1">
    <source>
        <dbReference type="SAM" id="MobiDB-lite"/>
    </source>
</evidence>
<organism evidence="2 3">
    <name type="scientific">Mycena chlorophos</name>
    <name type="common">Agaric fungus</name>
    <name type="synonym">Agaricus chlorophos</name>
    <dbReference type="NCBI Taxonomy" id="658473"/>
    <lineage>
        <taxon>Eukaryota</taxon>
        <taxon>Fungi</taxon>
        <taxon>Dikarya</taxon>
        <taxon>Basidiomycota</taxon>
        <taxon>Agaricomycotina</taxon>
        <taxon>Agaricomycetes</taxon>
        <taxon>Agaricomycetidae</taxon>
        <taxon>Agaricales</taxon>
        <taxon>Marasmiineae</taxon>
        <taxon>Mycenaceae</taxon>
        <taxon>Mycena</taxon>
    </lineage>
</organism>
<dbReference type="EMBL" id="DF848736">
    <property type="protein sequence ID" value="GAT54644.1"/>
    <property type="molecule type" value="Genomic_DNA"/>
</dbReference>
<feature type="compositionally biased region" description="Polar residues" evidence="1">
    <location>
        <begin position="105"/>
        <end position="119"/>
    </location>
</feature>
<accession>A0ABQ0LU64</accession>
<dbReference type="Proteomes" id="UP000815677">
    <property type="component" value="Unassembled WGS sequence"/>
</dbReference>
<protein>
    <submittedName>
        <fullName evidence="2">Uncharacterized protein</fullName>
    </submittedName>
</protein>
<evidence type="ECO:0000313" key="3">
    <source>
        <dbReference type="Proteomes" id="UP000815677"/>
    </source>
</evidence>
<feature type="region of interest" description="Disordered" evidence="1">
    <location>
        <begin position="1"/>
        <end position="45"/>
    </location>
</feature>
<name>A0ABQ0LU64_MYCCL</name>
<gene>
    <name evidence="2" type="ORF">MCHLO_11482</name>
</gene>